<feature type="region of interest" description="Disordered" evidence="6">
    <location>
        <begin position="1"/>
        <end position="42"/>
    </location>
</feature>
<keyword evidence="2" id="KW-1003">Cell membrane</keyword>
<dbReference type="GO" id="GO:0005886">
    <property type="term" value="C:plasma membrane"/>
    <property type="evidence" value="ECO:0007669"/>
    <property type="project" value="UniProtKB-SubCell"/>
</dbReference>
<sequence>MRGGAQQAKPVQAARPAAQAGSRGGGPAAAGGRGHGGRAAGAPGRPGMVRDALGALALVILLAALPLAGWQGNLRLLFTTLLWTTCSIAWNLVGGFAGQVSFGFAVFYGLGAYTAALLITAGGVHPYVSFAGAALVAAVASLLIGLPTFRLRGPYFAIATIGVNEAVRVVMNNLQFIGAASGYRVMERARFVMEEHYLTAVVLFAVALLASVLVARSRFGLALQAIRDDEDAAADVGINPFLHKLAVHALAAALVGAAGGIYARYAAFIDPSGVFNFNNSVSILLMPVIGGLATVWGPVIGGAVYGIVQEELVARFTDLHLGIYGALLILIILFEPGGVMGLARRVAAAVGRKRPADAAVPAGGVRA</sequence>
<feature type="transmembrane region" description="Helical" evidence="7">
    <location>
        <begin position="52"/>
        <end position="70"/>
    </location>
</feature>
<dbReference type="CDD" id="cd06581">
    <property type="entry name" value="TM_PBP1_LivM_like"/>
    <property type="match status" value="1"/>
</dbReference>
<dbReference type="KEGG" id="tmr:Tmar_0521"/>
<dbReference type="HOGENOM" id="CLU_031365_2_0_9"/>
<accession>E6SH11</accession>
<evidence type="ECO:0000256" key="1">
    <source>
        <dbReference type="ARBA" id="ARBA00004651"/>
    </source>
</evidence>
<reference evidence="9" key="2">
    <citation type="journal article" date="2010" name="Stand. Genomic Sci.">
        <title>Complete genome sequence of Thermaerobacter marianensis type strain (7p75aT).</title>
        <authorList>
            <person name="Han C."/>
            <person name="Gu W."/>
            <person name="Zhang X."/>
            <person name="Lapidus A."/>
            <person name="Nolan M."/>
            <person name="Copeland A."/>
            <person name="Lucas S."/>
            <person name="Glavina Del Rio T."/>
            <person name="Tice H."/>
            <person name="Cheng J."/>
            <person name="Tapia R."/>
            <person name="Goodwin L."/>
            <person name="Pitluck S."/>
            <person name="Pagani I."/>
            <person name="Ivanova N."/>
            <person name="Mavromatis K."/>
            <person name="Mikhailova N."/>
            <person name="Pati A."/>
            <person name="Chen A."/>
            <person name="Palaniappan K."/>
            <person name="Land M."/>
            <person name="Hauser L."/>
            <person name="Chang Y."/>
            <person name="Jeffries C."/>
            <person name="Schneider S."/>
            <person name="Rohde M."/>
            <person name="Goker M."/>
            <person name="Pukall R."/>
            <person name="Woyke T."/>
            <person name="Bristow J."/>
            <person name="Eisen J."/>
            <person name="Markowitz V."/>
            <person name="Hugenholtz P."/>
            <person name="Kyrpides N."/>
            <person name="Klenk H."/>
            <person name="Detter J."/>
        </authorList>
    </citation>
    <scope>NUCLEOTIDE SEQUENCE [LARGE SCALE GENOMIC DNA]</scope>
    <source>
        <strain evidence="9">ATCC 700841 / DSM 12885 / JCM 10246 / 7p75a</strain>
    </source>
</reference>
<organism evidence="8 9">
    <name type="scientific">Thermaerobacter marianensis (strain ATCC 700841 / DSM 12885 / JCM 10246 / 7p75a)</name>
    <dbReference type="NCBI Taxonomy" id="644966"/>
    <lineage>
        <taxon>Bacteria</taxon>
        <taxon>Bacillati</taxon>
        <taxon>Bacillota</taxon>
        <taxon>Clostridia</taxon>
        <taxon>Eubacteriales</taxon>
        <taxon>Clostridiales Family XVII. Incertae Sedis</taxon>
        <taxon>Thermaerobacter</taxon>
    </lineage>
</organism>
<dbReference type="Proteomes" id="UP000008915">
    <property type="component" value="Chromosome"/>
</dbReference>
<keyword evidence="3 7" id="KW-0812">Transmembrane</keyword>
<keyword evidence="4 7" id="KW-1133">Transmembrane helix</keyword>
<dbReference type="Pfam" id="PF02653">
    <property type="entry name" value="BPD_transp_2"/>
    <property type="match status" value="1"/>
</dbReference>
<feature type="transmembrane region" description="Helical" evidence="7">
    <location>
        <begin position="196"/>
        <end position="215"/>
    </location>
</feature>
<evidence type="ECO:0000313" key="8">
    <source>
        <dbReference type="EMBL" id="ADU50642.1"/>
    </source>
</evidence>
<dbReference type="STRING" id="644966.Tmar_0521"/>
<feature type="compositionally biased region" description="Gly residues" evidence="6">
    <location>
        <begin position="22"/>
        <end position="39"/>
    </location>
</feature>
<dbReference type="GO" id="GO:0015658">
    <property type="term" value="F:branched-chain amino acid transmembrane transporter activity"/>
    <property type="evidence" value="ECO:0007669"/>
    <property type="project" value="InterPro"/>
</dbReference>
<proteinExistence type="predicted"/>
<evidence type="ECO:0000256" key="3">
    <source>
        <dbReference type="ARBA" id="ARBA00022692"/>
    </source>
</evidence>
<evidence type="ECO:0000313" key="9">
    <source>
        <dbReference type="Proteomes" id="UP000008915"/>
    </source>
</evidence>
<feature type="transmembrane region" description="Helical" evidence="7">
    <location>
        <begin position="127"/>
        <end position="146"/>
    </location>
</feature>
<gene>
    <name evidence="8" type="ordered locus">Tmar_0521</name>
</gene>
<evidence type="ECO:0000256" key="5">
    <source>
        <dbReference type="ARBA" id="ARBA00023136"/>
    </source>
</evidence>
<evidence type="ECO:0000256" key="6">
    <source>
        <dbReference type="SAM" id="MobiDB-lite"/>
    </source>
</evidence>
<dbReference type="PANTHER" id="PTHR30482">
    <property type="entry name" value="HIGH-AFFINITY BRANCHED-CHAIN AMINO ACID TRANSPORT SYSTEM PERMEASE"/>
    <property type="match status" value="1"/>
</dbReference>
<feature type="transmembrane region" description="Helical" evidence="7">
    <location>
        <begin position="284"/>
        <end position="307"/>
    </location>
</feature>
<evidence type="ECO:0000256" key="7">
    <source>
        <dbReference type="SAM" id="Phobius"/>
    </source>
</evidence>
<dbReference type="InterPro" id="IPR043428">
    <property type="entry name" value="LivM-like"/>
</dbReference>
<dbReference type="eggNOG" id="COG4177">
    <property type="taxonomic scope" value="Bacteria"/>
</dbReference>
<dbReference type="AlphaFoldDB" id="E6SH11"/>
<evidence type="ECO:0000256" key="2">
    <source>
        <dbReference type="ARBA" id="ARBA00022475"/>
    </source>
</evidence>
<dbReference type="OrthoDB" id="9789927at2"/>
<reference evidence="8 9" key="1">
    <citation type="journal article" date="2010" name="Stand. Genomic Sci.">
        <title>Complete genome sequence of Thermaerobacter marianensis type strain (7p75a).</title>
        <authorList>
            <person name="Han C."/>
            <person name="Gu W."/>
            <person name="Zhang X."/>
            <person name="Lapidus A."/>
            <person name="Nolan M."/>
            <person name="Copeland A."/>
            <person name="Lucas S."/>
            <person name="Del Rio T.G."/>
            <person name="Tice H."/>
            <person name="Cheng J.F."/>
            <person name="Tapia R."/>
            <person name="Goodwin L."/>
            <person name="Pitluck S."/>
            <person name="Pagani I."/>
            <person name="Ivanova N."/>
            <person name="Mavromatis K."/>
            <person name="Mikhailova N."/>
            <person name="Pati A."/>
            <person name="Chen A."/>
            <person name="Palaniappan K."/>
            <person name="Land M."/>
            <person name="Hauser L."/>
            <person name="Chang Y.J."/>
            <person name="Jeffries C.D."/>
            <person name="Schneider S."/>
            <person name="Rohde M."/>
            <person name="Goker M."/>
            <person name="Pukall R."/>
            <person name="Woyke T."/>
            <person name="Bristow J."/>
            <person name="Eisen J.A."/>
            <person name="Markowitz V."/>
            <person name="Hugenholtz P."/>
            <person name="Kyrpides N.C."/>
            <person name="Klenk H.P."/>
            <person name="Detter J.C."/>
        </authorList>
    </citation>
    <scope>NUCLEOTIDE SEQUENCE [LARGE SCALE GENOMIC DNA]</scope>
    <source>
        <strain evidence="9">ATCC 700841 / DSM 12885 / JCM 10246 / 7p75a</strain>
    </source>
</reference>
<evidence type="ECO:0000256" key="4">
    <source>
        <dbReference type="ARBA" id="ARBA00022989"/>
    </source>
</evidence>
<feature type="compositionally biased region" description="Low complexity" evidence="6">
    <location>
        <begin position="1"/>
        <end position="21"/>
    </location>
</feature>
<keyword evidence="5 7" id="KW-0472">Membrane</keyword>
<keyword evidence="9" id="KW-1185">Reference proteome</keyword>
<dbReference type="RefSeq" id="WP_013494947.1">
    <property type="nucleotide sequence ID" value="NC_014831.1"/>
</dbReference>
<feature type="transmembrane region" description="Helical" evidence="7">
    <location>
        <begin position="100"/>
        <end position="121"/>
    </location>
</feature>
<dbReference type="EMBL" id="CP002344">
    <property type="protein sequence ID" value="ADU50642.1"/>
    <property type="molecule type" value="Genomic_DNA"/>
</dbReference>
<name>E6SH11_THEM7</name>
<feature type="transmembrane region" description="Helical" evidence="7">
    <location>
        <begin position="76"/>
        <end position="93"/>
    </location>
</feature>
<protein>
    <submittedName>
        <fullName evidence="8">Inner-membrane translocator</fullName>
    </submittedName>
</protein>
<dbReference type="InterPro" id="IPR001851">
    <property type="entry name" value="ABC_transp_permease"/>
</dbReference>
<feature type="transmembrane region" description="Helical" evidence="7">
    <location>
        <begin position="245"/>
        <end position="263"/>
    </location>
</feature>
<dbReference type="PANTHER" id="PTHR30482:SF10">
    <property type="entry name" value="HIGH-AFFINITY BRANCHED-CHAIN AMINO ACID TRANSPORT PROTEIN BRAE"/>
    <property type="match status" value="1"/>
</dbReference>
<feature type="transmembrane region" description="Helical" evidence="7">
    <location>
        <begin position="319"/>
        <end position="343"/>
    </location>
</feature>
<comment type="subcellular location">
    <subcellularLocation>
        <location evidence="1">Cell membrane</location>
        <topology evidence="1">Multi-pass membrane protein</topology>
    </subcellularLocation>
</comment>